<name>G9WJR4_9LACO</name>
<keyword evidence="9" id="KW-1185">Reference proteome</keyword>
<comment type="function">
    <text evidence="2 7">Catalyzes the formation of N(7)-methylguanine at position 46 (m7G46) in tRNA.</text>
</comment>
<comment type="similarity">
    <text evidence="7">Belongs to the class I-like SAM-binding methyltransferase superfamily. TrmB family.</text>
</comment>
<accession>G9WJR4</accession>
<feature type="binding site" evidence="7">
    <location>
        <position position="100"/>
    </location>
    <ligand>
        <name>S-adenosyl-L-methionine</name>
        <dbReference type="ChEBI" id="CHEBI:59789"/>
    </ligand>
</feature>
<evidence type="ECO:0000313" key="9">
    <source>
        <dbReference type="Proteomes" id="UP000004959"/>
    </source>
</evidence>
<keyword evidence="4 7" id="KW-0808">Transferase</keyword>
<dbReference type="PANTHER" id="PTHR23417">
    <property type="entry name" value="3-DEOXY-D-MANNO-OCTULOSONIC-ACID TRANSFERASE/TRNA GUANINE-N 7 - -METHYLTRANSFERASE"/>
    <property type="match status" value="1"/>
</dbReference>
<dbReference type="NCBIfam" id="NF001080">
    <property type="entry name" value="PRK00121.2-2"/>
    <property type="match status" value="1"/>
</dbReference>
<dbReference type="OrthoDB" id="9802090at2"/>
<dbReference type="EC" id="2.1.1.33" evidence="7"/>
<dbReference type="EMBL" id="AFVZ01000001">
    <property type="protein sequence ID" value="EHN59263.1"/>
    <property type="molecule type" value="Genomic_DNA"/>
</dbReference>
<feature type="binding site" evidence="7">
    <location>
        <position position="71"/>
    </location>
    <ligand>
        <name>S-adenosyl-L-methionine</name>
        <dbReference type="ChEBI" id="CHEBI:59789"/>
    </ligand>
</feature>
<dbReference type="eggNOG" id="COG0220">
    <property type="taxonomic scope" value="Bacteria"/>
</dbReference>
<dbReference type="Pfam" id="PF02390">
    <property type="entry name" value="Methyltransf_4"/>
    <property type="match status" value="1"/>
</dbReference>
<dbReference type="InterPro" id="IPR029063">
    <property type="entry name" value="SAM-dependent_MTases_sf"/>
</dbReference>
<evidence type="ECO:0000256" key="3">
    <source>
        <dbReference type="ARBA" id="ARBA00022603"/>
    </source>
</evidence>
<dbReference type="Gene3D" id="3.40.50.150">
    <property type="entry name" value="Vaccinia Virus protein VP39"/>
    <property type="match status" value="1"/>
</dbReference>
<keyword evidence="5 7" id="KW-0949">S-adenosyl-L-methionine</keyword>
<dbReference type="GO" id="GO:0043527">
    <property type="term" value="C:tRNA methyltransferase complex"/>
    <property type="evidence" value="ECO:0007669"/>
    <property type="project" value="TreeGrafter"/>
</dbReference>
<dbReference type="PATRIC" id="fig|1045004.4.peg.1162"/>
<dbReference type="SUPFAM" id="SSF53335">
    <property type="entry name" value="S-adenosyl-L-methionine-dependent methyltransferases"/>
    <property type="match status" value="1"/>
</dbReference>
<comment type="caution">
    <text evidence="7">Lacks conserved residue(s) required for the propagation of feature annotation.</text>
</comment>
<dbReference type="UniPathway" id="UPA00989"/>
<dbReference type="GO" id="GO:0008176">
    <property type="term" value="F:tRNA (guanine(46)-N7)-methyltransferase activity"/>
    <property type="evidence" value="ECO:0007669"/>
    <property type="project" value="UniProtKB-UniRule"/>
</dbReference>
<organism evidence="8 9">
    <name type="scientific">Oenococcus kitaharae DSM 17330</name>
    <dbReference type="NCBI Taxonomy" id="1045004"/>
    <lineage>
        <taxon>Bacteria</taxon>
        <taxon>Bacillati</taxon>
        <taxon>Bacillota</taxon>
        <taxon>Bacilli</taxon>
        <taxon>Lactobacillales</taxon>
        <taxon>Lactobacillaceae</taxon>
        <taxon>Oenococcus</taxon>
    </lineage>
</organism>
<dbReference type="InterPro" id="IPR003358">
    <property type="entry name" value="tRNA_(Gua-N-7)_MeTrfase_Trmb"/>
</dbReference>
<evidence type="ECO:0000256" key="7">
    <source>
        <dbReference type="HAMAP-Rule" id="MF_01057"/>
    </source>
</evidence>
<comment type="catalytic activity">
    <reaction evidence="1 7">
        <text>guanosine(46) in tRNA + S-adenosyl-L-methionine = N(7)-methylguanosine(46) in tRNA + S-adenosyl-L-homocysteine</text>
        <dbReference type="Rhea" id="RHEA:42708"/>
        <dbReference type="Rhea" id="RHEA-COMP:10188"/>
        <dbReference type="Rhea" id="RHEA-COMP:10189"/>
        <dbReference type="ChEBI" id="CHEBI:57856"/>
        <dbReference type="ChEBI" id="CHEBI:59789"/>
        <dbReference type="ChEBI" id="CHEBI:74269"/>
        <dbReference type="ChEBI" id="CHEBI:74480"/>
        <dbReference type="EC" id="2.1.1.33"/>
    </reaction>
</comment>
<dbReference type="PANTHER" id="PTHR23417:SF14">
    <property type="entry name" value="PENTACOTRIPEPTIDE-REPEAT REGION OF PRORP DOMAIN-CONTAINING PROTEIN"/>
    <property type="match status" value="1"/>
</dbReference>
<evidence type="ECO:0000256" key="4">
    <source>
        <dbReference type="ARBA" id="ARBA00022679"/>
    </source>
</evidence>
<feature type="binding site" evidence="7">
    <location>
        <position position="158"/>
    </location>
    <ligand>
        <name>substrate</name>
    </ligand>
</feature>
<dbReference type="HAMAP" id="MF_01057">
    <property type="entry name" value="tRNA_methyltr_TrmB"/>
    <property type="match status" value="1"/>
</dbReference>
<comment type="pathway">
    <text evidence="7">tRNA modification; N(7)-methylguanine-tRNA biosynthesis.</text>
</comment>
<dbReference type="Proteomes" id="UP000004959">
    <property type="component" value="Chromosome"/>
</dbReference>
<reference evidence="8 9" key="1">
    <citation type="journal article" date="2012" name="PLoS ONE">
        <title>Functional divergence in the genus oenococcus as predicted by genome sequencing of the newly-described species, Oenococcus kitaharae.</title>
        <authorList>
            <person name="Borneman A.R."/>
            <person name="McCarthy J.M."/>
            <person name="Chambers P.J."/>
            <person name="Bartowsky E.J."/>
        </authorList>
    </citation>
    <scope>NUCLEOTIDE SEQUENCE [LARGE SCALE GENOMIC DNA]</scope>
    <source>
        <strain evidence="9">DSM17330</strain>
    </source>
</reference>
<dbReference type="RefSeq" id="WP_007746085.1">
    <property type="nucleotide sequence ID" value="NZ_CM001398.1"/>
</dbReference>
<feature type="binding site" evidence="7">
    <location>
        <position position="126"/>
    </location>
    <ligand>
        <name>substrate</name>
    </ligand>
</feature>
<proteinExistence type="inferred from homology"/>
<dbReference type="NCBIfam" id="TIGR00091">
    <property type="entry name" value="tRNA (guanosine(46)-N7)-methyltransferase TrmB"/>
    <property type="match status" value="1"/>
</dbReference>
<dbReference type="InterPro" id="IPR055361">
    <property type="entry name" value="tRNA_methyltr_TrmB_bact"/>
</dbReference>
<evidence type="ECO:0000313" key="8">
    <source>
        <dbReference type="EMBL" id="EHN59263.1"/>
    </source>
</evidence>
<feature type="region of interest" description="Interaction with RNA" evidence="7">
    <location>
        <begin position="128"/>
        <end position="133"/>
    </location>
</feature>
<evidence type="ECO:0000256" key="1">
    <source>
        <dbReference type="ARBA" id="ARBA00000142"/>
    </source>
</evidence>
<feature type="binding site" evidence="7">
    <location>
        <position position="46"/>
    </location>
    <ligand>
        <name>S-adenosyl-L-methionine</name>
        <dbReference type="ChEBI" id="CHEBI:59789"/>
    </ligand>
</feature>
<keyword evidence="3 7" id="KW-0489">Methyltransferase</keyword>
<feature type="binding site" evidence="7">
    <location>
        <position position="122"/>
    </location>
    <ligand>
        <name>S-adenosyl-L-methionine</name>
        <dbReference type="ChEBI" id="CHEBI:59789"/>
    </ligand>
</feature>
<keyword evidence="6 7" id="KW-0819">tRNA processing</keyword>
<gene>
    <name evidence="7" type="primary">trmB</name>
    <name evidence="8" type="ORF">OKIT_1165</name>
</gene>
<sequence>MRLRSKKWAKPFISSHPELVIENDQAGQLRGRWQARFKNDHPIYLEIGSGKGQFILENSLAYPKINFIGLELQPTAVAIAGKNALEKDPEITNLKLIYGDGADVSHYFADGEIAGIFLNHSDPWPKAKHEKRRLTAANFLASYARILRSKGTLEFKTDNFGLFQYSLSSFKDAGLNWSADDISYDLHHELAKHPHNIESEYEQKFAEMHQPEYWVKASFPS</sequence>
<evidence type="ECO:0000256" key="6">
    <source>
        <dbReference type="ARBA" id="ARBA00022694"/>
    </source>
</evidence>
<dbReference type="AlphaFoldDB" id="G9WJR4"/>
<dbReference type="CDD" id="cd02440">
    <property type="entry name" value="AdoMet_MTases"/>
    <property type="match status" value="1"/>
</dbReference>
<dbReference type="STRING" id="336988.NT96_07510"/>
<protein>
    <recommendedName>
        <fullName evidence="7">tRNA (guanine-N(7)-)-methyltransferase</fullName>
        <ecNumber evidence="7">2.1.1.33</ecNumber>
    </recommendedName>
    <alternativeName>
        <fullName evidence="7">tRNA (guanine(46)-N(7))-methyltransferase</fullName>
    </alternativeName>
    <alternativeName>
        <fullName evidence="7">tRNA(m7G46)-methyltransferase</fullName>
    </alternativeName>
</protein>
<evidence type="ECO:0000256" key="5">
    <source>
        <dbReference type="ARBA" id="ARBA00022691"/>
    </source>
</evidence>
<dbReference type="HOGENOM" id="CLU_050910_2_1_9"/>
<evidence type="ECO:0000256" key="2">
    <source>
        <dbReference type="ARBA" id="ARBA00003015"/>
    </source>
</evidence>
<comment type="caution">
    <text evidence="8">The sequence shown here is derived from an EMBL/GenBank/DDBJ whole genome shotgun (WGS) entry which is preliminary data.</text>
</comment>
<dbReference type="PROSITE" id="PS51625">
    <property type="entry name" value="SAM_MT_TRMB"/>
    <property type="match status" value="1"/>
</dbReference>